<proteinExistence type="predicted"/>
<keyword evidence="2" id="KW-1185">Reference proteome</keyword>
<protein>
    <submittedName>
        <fullName evidence="1">Feruloyl esterase</fullName>
    </submittedName>
</protein>
<evidence type="ECO:0000313" key="2">
    <source>
        <dbReference type="Proteomes" id="UP000799755"/>
    </source>
</evidence>
<evidence type="ECO:0000313" key="1">
    <source>
        <dbReference type="EMBL" id="KAF2475507.1"/>
    </source>
</evidence>
<sequence length="536" mass="58541">MHLSIFLSSLALLPLGVHSGVVETFQSKCANLAHTVTAEAKYDIHINIVEYLPAGSVINHTADGTNETCSLFASPTSLPVNICRLALKAATSNSSSIILETWLPENWSGRFLSTGNGGLSGCIQYSDIAYATKFGFAAVGANNGHNGTSGGAFFHQPEVLKDFVWRSLYTGVVLGKNITSQFYGKDKCKAMKSYYIGCSTGGRQAWKAVQSYPELFDGVIAGAPAIASNGLISFFGYAFQSLGDNSSDTFLDTQNWETLHEEVLSQCDHLDGAVDGILEDTRKCKPNLTKILCENTSRPGCLSQAQVSAVEKVFSPVVVDGQVIASGQQHGDEVRMINALYGPLPGTWLEEYFRFVIYQNLSWNRTMFSLQDAAVALKANLFNVETFDGDLRAFRDRGAKVLHFHGQADEYLPVGNSDRYYDLVAKTMGSSNAELDEFYRYFRISGLGHCFGGPGTNYLGQHGGTAASDDPDDNMLMRIVEWVEHGKAPEFVRGTKFVNDDPAQGVAFTRKHCKHPKVNVYKGRGNGTDENGWHCV</sequence>
<comment type="caution">
    <text evidence="1">The sequence shown here is derived from an EMBL/GenBank/DDBJ whole genome shotgun (WGS) entry which is preliminary data.</text>
</comment>
<reference evidence="1" key="1">
    <citation type="journal article" date="2020" name="Stud. Mycol.">
        <title>101 Dothideomycetes genomes: a test case for predicting lifestyles and emergence of pathogens.</title>
        <authorList>
            <person name="Haridas S."/>
            <person name="Albert R."/>
            <person name="Binder M."/>
            <person name="Bloem J."/>
            <person name="Labutti K."/>
            <person name="Salamov A."/>
            <person name="Andreopoulos B."/>
            <person name="Baker S."/>
            <person name="Barry K."/>
            <person name="Bills G."/>
            <person name="Bluhm B."/>
            <person name="Cannon C."/>
            <person name="Castanera R."/>
            <person name="Culley D."/>
            <person name="Daum C."/>
            <person name="Ezra D."/>
            <person name="Gonzalez J."/>
            <person name="Henrissat B."/>
            <person name="Kuo A."/>
            <person name="Liang C."/>
            <person name="Lipzen A."/>
            <person name="Lutzoni F."/>
            <person name="Magnuson J."/>
            <person name="Mondo S."/>
            <person name="Nolan M."/>
            <person name="Ohm R."/>
            <person name="Pangilinan J."/>
            <person name="Park H.-J."/>
            <person name="Ramirez L."/>
            <person name="Alfaro M."/>
            <person name="Sun H."/>
            <person name="Tritt A."/>
            <person name="Yoshinaga Y."/>
            <person name="Zwiers L.-H."/>
            <person name="Turgeon B."/>
            <person name="Goodwin S."/>
            <person name="Spatafora J."/>
            <person name="Crous P."/>
            <person name="Grigoriev I."/>
        </authorList>
    </citation>
    <scope>NUCLEOTIDE SEQUENCE</scope>
    <source>
        <strain evidence="1">ATCC 200398</strain>
    </source>
</reference>
<name>A0ACB6RAZ9_9PLEO</name>
<organism evidence="1 2">
    <name type="scientific">Lindgomyces ingoldianus</name>
    <dbReference type="NCBI Taxonomy" id="673940"/>
    <lineage>
        <taxon>Eukaryota</taxon>
        <taxon>Fungi</taxon>
        <taxon>Dikarya</taxon>
        <taxon>Ascomycota</taxon>
        <taxon>Pezizomycotina</taxon>
        <taxon>Dothideomycetes</taxon>
        <taxon>Pleosporomycetidae</taxon>
        <taxon>Pleosporales</taxon>
        <taxon>Lindgomycetaceae</taxon>
        <taxon>Lindgomyces</taxon>
    </lineage>
</organism>
<accession>A0ACB6RAZ9</accession>
<gene>
    <name evidence="1" type="ORF">BDR25DRAFT_279595</name>
</gene>
<dbReference type="EMBL" id="MU003496">
    <property type="protein sequence ID" value="KAF2475507.1"/>
    <property type="molecule type" value="Genomic_DNA"/>
</dbReference>
<dbReference type="Proteomes" id="UP000799755">
    <property type="component" value="Unassembled WGS sequence"/>
</dbReference>